<dbReference type="InterPro" id="IPR008271">
    <property type="entry name" value="Ser/Thr_kinase_AS"/>
</dbReference>
<dbReference type="Proteomes" id="UP000440732">
    <property type="component" value="Unassembled WGS sequence"/>
</dbReference>
<evidence type="ECO:0000313" key="4">
    <source>
        <dbReference type="EMBL" id="KAE9145818.1"/>
    </source>
</evidence>
<dbReference type="PANTHER" id="PTHR44329">
    <property type="entry name" value="SERINE/THREONINE-PROTEIN KINASE TNNI3K-RELATED"/>
    <property type="match status" value="1"/>
</dbReference>
<dbReference type="PROSITE" id="PS00108">
    <property type="entry name" value="PROTEIN_KINASE_ST"/>
    <property type="match status" value="2"/>
</dbReference>
<dbReference type="SUPFAM" id="SSF48403">
    <property type="entry name" value="Ankyrin repeat"/>
    <property type="match status" value="1"/>
</dbReference>
<dbReference type="EMBL" id="QXGA01000446">
    <property type="protein sequence ID" value="KAE9145818.1"/>
    <property type="molecule type" value="Genomic_DNA"/>
</dbReference>
<dbReference type="PROSITE" id="PS50088">
    <property type="entry name" value="ANK_REPEAT"/>
    <property type="match status" value="3"/>
</dbReference>
<comment type="similarity">
    <text evidence="1">Belongs to the protein kinase superfamily. TKL Ser/Thr protein kinase family.</text>
</comment>
<feature type="repeat" description="ANK" evidence="2">
    <location>
        <begin position="105"/>
        <end position="137"/>
    </location>
</feature>
<feature type="domain" description="Protein kinase" evidence="3">
    <location>
        <begin position="671"/>
        <end position="943"/>
    </location>
</feature>
<dbReference type="InterPro" id="IPR000719">
    <property type="entry name" value="Prot_kinase_dom"/>
</dbReference>
<dbReference type="GO" id="GO:0004674">
    <property type="term" value="F:protein serine/threonine kinase activity"/>
    <property type="evidence" value="ECO:0007669"/>
    <property type="project" value="TreeGrafter"/>
</dbReference>
<dbReference type="PANTHER" id="PTHR44329:SF214">
    <property type="entry name" value="PROTEIN KINASE DOMAIN-CONTAINING PROTEIN"/>
    <property type="match status" value="1"/>
</dbReference>
<feature type="domain" description="Protein kinase" evidence="3">
    <location>
        <begin position="1483"/>
        <end position="1739"/>
    </location>
</feature>
<dbReference type="Gene3D" id="3.30.200.20">
    <property type="entry name" value="Phosphorylase Kinase, domain 1"/>
    <property type="match status" value="1"/>
</dbReference>
<dbReference type="InterPro" id="IPR001245">
    <property type="entry name" value="Ser-Thr/Tyr_kinase_cat_dom"/>
</dbReference>
<feature type="repeat" description="ANK" evidence="2">
    <location>
        <begin position="72"/>
        <end position="104"/>
    </location>
</feature>
<dbReference type="PROSITE" id="PS50011">
    <property type="entry name" value="PROTEIN_KINASE_DOM"/>
    <property type="match status" value="4"/>
</dbReference>
<evidence type="ECO:0000256" key="2">
    <source>
        <dbReference type="PROSITE-ProRule" id="PRU00023"/>
    </source>
</evidence>
<dbReference type="PROSITE" id="PS00109">
    <property type="entry name" value="PROTEIN_KINASE_TYR"/>
    <property type="match status" value="1"/>
</dbReference>
<dbReference type="PROSITE" id="PS50297">
    <property type="entry name" value="ANK_REP_REGION"/>
    <property type="match status" value="3"/>
</dbReference>
<comment type="caution">
    <text evidence="4">The sequence shown here is derived from an EMBL/GenBank/DDBJ whole genome shotgun (WGS) entry which is preliminary data.</text>
</comment>
<accession>A0A6A3U3U8</accession>
<dbReference type="Pfam" id="PF07714">
    <property type="entry name" value="PK_Tyr_Ser-Thr"/>
    <property type="match status" value="4"/>
</dbReference>
<dbReference type="SMART" id="SM00220">
    <property type="entry name" value="S_TKc"/>
    <property type="match status" value="4"/>
</dbReference>
<gene>
    <name evidence="4" type="ORF">PF006_g9360</name>
</gene>
<dbReference type="InterPro" id="IPR011009">
    <property type="entry name" value="Kinase-like_dom_sf"/>
</dbReference>
<evidence type="ECO:0000313" key="5">
    <source>
        <dbReference type="Proteomes" id="UP000440732"/>
    </source>
</evidence>
<dbReference type="SUPFAM" id="SSF56112">
    <property type="entry name" value="Protein kinase-like (PK-like)"/>
    <property type="match status" value="4"/>
</dbReference>
<feature type="domain" description="Protein kinase" evidence="3">
    <location>
        <begin position="156"/>
        <end position="428"/>
    </location>
</feature>
<dbReference type="Gene3D" id="1.10.510.10">
    <property type="entry name" value="Transferase(Phosphotransferase) domain 1"/>
    <property type="match status" value="4"/>
</dbReference>
<dbReference type="Pfam" id="PF12796">
    <property type="entry name" value="Ank_2"/>
    <property type="match status" value="1"/>
</dbReference>
<evidence type="ECO:0000256" key="1">
    <source>
        <dbReference type="ARBA" id="ARBA00005843"/>
    </source>
</evidence>
<name>A0A6A3U3U8_9STRA</name>
<reference evidence="4 5" key="1">
    <citation type="submission" date="2018-08" db="EMBL/GenBank/DDBJ databases">
        <title>Genomic investigation of the strawberry pathogen Phytophthora fragariae indicates pathogenicity is determined by transcriptional variation in three key races.</title>
        <authorList>
            <person name="Adams T.M."/>
            <person name="Armitage A.D."/>
            <person name="Sobczyk M.K."/>
            <person name="Bates H.J."/>
            <person name="Dunwell J.M."/>
            <person name="Nellist C.F."/>
            <person name="Harrison R.J."/>
        </authorList>
    </citation>
    <scope>NUCLEOTIDE SEQUENCE [LARGE SCALE GENOMIC DNA]</scope>
    <source>
        <strain evidence="4 5">NOV-5</strain>
    </source>
</reference>
<dbReference type="InterPro" id="IPR051681">
    <property type="entry name" value="Ser/Thr_Kinases-Pseudokinases"/>
</dbReference>
<sequence length="1768" mass="198012">MKPSGTSLWEACCTSLEEAKHVFARRDWGRKDLIEGVVRAAAEGKLDILEWLCAEGEELGMSDLVNSQSEVLGVSPLYVAARRGHLQVIEWLVGHGARLNEKNEAGRTALHAAAEGGHEDVVALLLTCGADANCSDNSGWTALGYASVAGHIDVVKQLVAHGGGGTDNETKTATGKGGGRSEIANYSEYLIDPGDIQLESSLRDGVGGVWLGSPVEVKMVKREDVLDTLDRWSTMRHPHVVRLYGVCHVDGDGEPFFVYERAPFGSLVDYLDATRNEITSESLWTKLHEAALGLQYLHDRNIVHGNLNCDSIVVTANGVAKLRNIHRDITGNDDYLPWSAPELLLGSPPSFEADIYAFGMIIAQSFQCQRSMWRSQVLGLRDAIISGNLPDKPATITANQWELVKQMCCYKPKNRLSVSIVVRELEMLIHGRRSKDSASESSTEAIPTRWTDPSTACVAGYNSTVSSTLAAIVSMCSGSTATDRMYRDLYERLIDVFKQFLAPCNTPTIDIMQRYSRILHYFHKKLKTADTASSAKTTSFAASRQVADDIFTVHGEVDFFMDRVELSREANVHEWRGLWELRCQQRQQEVAETLSNLPEFLNGFESEHEREEALAYVQFEQDLHSKVHTVKDQRFGNIDTTEQLTGAHLAISYLRSTKIDSWFVPEYDIEFDSYDAYSDDINGSKHRGKWRRAQVLVRKLKLTATLRRNDQEVFKANIKIWHKLRHPHIVQVFGACHVNPPFFVCEYVSGEQLSDFLRMHPDEVWNKLYEAALGLQYLHDKQVVHGDLRCSNILVGGDGSAKLSDFGFSMLDPEVSASGKPELKSGDKPNLEWRAPEVLQGEKATFASDIYSFGMCILEVVSGQYPADSGDDVYELVKQMCQYSPSDRISVFNVVDWFEKRSGSCCGPQLYFGKSLDELDKIPGDGDDEAKREAAESGCSSLLCDLTANMSRSTTSSASDFGIPDAIMTSNTPSTTKTWFIDQKDITFSSSKAFGSGGFAKVYHGTWRQAPVVLRRVRIQNEKDLATFLNEVKIWHKLRHPHIVQLFGACHIGQPFFVCEYAAGGELSDYLRVNPDEVWNKLYEAALGLQYLHDKQVMHGDIKGNNILVGRDGSAKLSDFGFSTLESNDSATSAIGLVSGDNPKLGAIRWRSPEVLRGDKATLKSDIYSFGMCILEAVSGKRPWFGIDYDVSVRYHVKEQLLPQRPENCGEDVYELVKQMCRFHPSDRIPISDVVRKLEILQHKHAPQPCVAVDSREVHVDAMPLSWSNLGDVEVSLFPIKDILAEMSTICSSLTGVDLMDRDVCDRLDDVFKQLQSRHGTATKEVVQRFGQLLLLVHQRLKRTSTSASVQASRHTASRQRADITSSVHEDLDLFMDMAMLCRSAEVHKWRELLLLRQKQQQQEMLTKLENFPELLGDITSAEEREDVLAYLRFELRTHPSSYLPVAKGAKTNVMHDETGMVPQFSSSMKLPKWFIPEYEVQFDSFGEFGQGSFGAVYRGRWMGADVVVKSVELFDPSIDRETPSSSARLVFESEVGIWYSLHHPNIIQLFGACHIRTTFFVSEYAGGGQLDNYSREHPDEVWTKLHEAALGLRYLHSHSIVHGDLKGNNILIGNDRCAKLTDFGLSFMSDTSESNLRVMTTGAVRWMAPEVLRGEQATLASDIYSFGMCILEAQSGEVPWGRKLPDLAVKYQVVKNKQLPSRPHNVSDEAFTLVGRVCRHDPSKRLSAQELVTALKDLRNIRRLEYRTPQSCKVVTSQDFQESSNQA</sequence>
<proteinExistence type="inferred from homology"/>
<dbReference type="Gene3D" id="1.25.40.20">
    <property type="entry name" value="Ankyrin repeat-containing domain"/>
    <property type="match status" value="1"/>
</dbReference>
<dbReference type="SMART" id="SM00248">
    <property type="entry name" value="ANK"/>
    <property type="match status" value="3"/>
</dbReference>
<protein>
    <recommendedName>
        <fullName evidence="3">Protein kinase domain-containing protein</fullName>
    </recommendedName>
</protein>
<dbReference type="PRINTS" id="PR01415">
    <property type="entry name" value="ANKYRIN"/>
</dbReference>
<dbReference type="InterPro" id="IPR036770">
    <property type="entry name" value="Ankyrin_rpt-contain_sf"/>
</dbReference>
<dbReference type="GO" id="GO:0005524">
    <property type="term" value="F:ATP binding"/>
    <property type="evidence" value="ECO:0007669"/>
    <property type="project" value="InterPro"/>
</dbReference>
<dbReference type="InterPro" id="IPR002110">
    <property type="entry name" value="Ankyrin_rpt"/>
</dbReference>
<feature type="domain" description="Protein kinase" evidence="3">
    <location>
        <begin position="988"/>
        <end position="1241"/>
    </location>
</feature>
<evidence type="ECO:0000259" key="3">
    <source>
        <dbReference type="PROSITE" id="PS50011"/>
    </source>
</evidence>
<feature type="repeat" description="ANK" evidence="2">
    <location>
        <begin position="138"/>
        <end position="162"/>
    </location>
</feature>
<dbReference type="InterPro" id="IPR008266">
    <property type="entry name" value="Tyr_kinase_AS"/>
</dbReference>
<organism evidence="4 5">
    <name type="scientific">Phytophthora fragariae</name>
    <dbReference type="NCBI Taxonomy" id="53985"/>
    <lineage>
        <taxon>Eukaryota</taxon>
        <taxon>Sar</taxon>
        <taxon>Stramenopiles</taxon>
        <taxon>Oomycota</taxon>
        <taxon>Peronosporomycetes</taxon>
        <taxon>Peronosporales</taxon>
        <taxon>Peronosporaceae</taxon>
        <taxon>Phytophthora</taxon>
    </lineage>
</organism>
<keyword evidence="2" id="KW-0040">ANK repeat</keyword>